<dbReference type="EMBL" id="FXTI01000006">
    <property type="protein sequence ID" value="SMO71801.1"/>
    <property type="molecule type" value="Genomic_DNA"/>
</dbReference>
<feature type="domain" description="HTH arsR-type" evidence="4">
    <location>
        <begin position="1"/>
        <end position="106"/>
    </location>
</feature>
<dbReference type="SUPFAM" id="SSF46785">
    <property type="entry name" value="Winged helix' DNA-binding domain"/>
    <property type="match status" value="1"/>
</dbReference>
<dbReference type="InterPro" id="IPR036390">
    <property type="entry name" value="WH_DNA-bd_sf"/>
</dbReference>
<keyword evidence="3" id="KW-0804">Transcription</keyword>
<protein>
    <submittedName>
        <fullName evidence="5">Transcriptional regulator, ArsR family</fullName>
    </submittedName>
</protein>
<dbReference type="GO" id="GO:0003700">
    <property type="term" value="F:DNA-binding transcription factor activity"/>
    <property type="evidence" value="ECO:0007669"/>
    <property type="project" value="InterPro"/>
</dbReference>
<keyword evidence="2" id="KW-0238">DNA-binding</keyword>
<reference evidence="5 6" key="1">
    <citation type="submission" date="2017-05" db="EMBL/GenBank/DDBJ databases">
        <authorList>
            <person name="Varghese N."/>
            <person name="Submissions S."/>
        </authorList>
    </citation>
    <scope>NUCLEOTIDE SEQUENCE [LARGE SCALE GENOMIC DNA]</scope>
    <source>
        <strain evidence="5 6">DSM 45474</strain>
    </source>
</reference>
<evidence type="ECO:0000256" key="1">
    <source>
        <dbReference type="ARBA" id="ARBA00023015"/>
    </source>
</evidence>
<proteinExistence type="predicted"/>
<dbReference type="GO" id="GO:0003677">
    <property type="term" value="F:DNA binding"/>
    <property type="evidence" value="ECO:0007669"/>
    <property type="project" value="UniProtKB-KW"/>
</dbReference>
<evidence type="ECO:0000256" key="3">
    <source>
        <dbReference type="ARBA" id="ARBA00023163"/>
    </source>
</evidence>
<dbReference type="RefSeq" id="WP_142505678.1">
    <property type="nucleotide sequence ID" value="NZ_FXTI01000006.1"/>
</dbReference>
<dbReference type="InterPro" id="IPR051081">
    <property type="entry name" value="HTH_MetalResp_TranReg"/>
</dbReference>
<dbReference type="SMART" id="SM00418">
    <property type="entry name" value="HTH_ARSR"/>
    <property type="match status" value="1"/>
</dbReference>
<accession>A0A521DL25</accession>
<dbReference type="Gene3D" id="1.10.10.10">
    <property type="entry name" value="Winged helix-like DNA-binding domain superfamily/Winged helix DNA-binding domain"/>
    <property type="match status" value="1"/>
</dbReference>
<dbReference type="InterPro" id="IPR036388">
    <property type="entry name" value="WH-like_DNA-bd_sf"/>
</dbReference>
<name>A0A521DL25_9BACL</name>
<gene>
    <name evidence="5" type="ORF">SAMN06264849_10691</name>
</gene>
<dbReference type="PANTHER" id="PTHR33154">
    <property type="entry name" value="TRANSCRIPTIONAL REGULATOR, ARSR FAMILY"/>
    <property type="match status" value="1"/>
</dbReference>
<evidence type="ECO:0000313" key="6">
    <source>
        <dbReference type="Proteomes" id="UP000315636"/>
    </source>
</evidence>
<evidence type="ECO:0000256" key="2">
    <source>
        <dbReference type="ARBA" id="ARBA00023125"/>
    </source>
</evidence>
<dbReference type="Pfam" id="PF01022">
    <property type="entry name" value="HTH_5"/>
    <property type="match status" value="1"/>
</dbReference>
<dbReference type="CDD" id="cd00090">
    <property type="entry name" value="HTH_ARSR"/>
    <property type="match status" value="1"/>
</dbReference>
<dbReference type="Proteomes" id="UP000315636">
    <property type="component" value="Unassembled WGS sequence"/>
</dbReference>
<evidence type="ECO:0000259" key="4">
    <source>
        <dbReference type="PROSITE" id="PS50987"/>
    </source>
</evidence>
<organism evidence="5 6">
    <name type="scientific">Melghirimyces algeriensis</name>
    <dbReference type="NCBI Taxonomy" id="910412"/>
    <lineage>
        <taxon>Bacteria</taxon>
        <taxon>Bacillati</taxon>
        <taxon>Bacillota</taxon>
        <taxon>Bacilli</taxon>
        <taxon>Bacillales</taxon>
        <taxon>Thermoactinomycetaceae</taxon>
        <taxon>Melghirimyces</taxon>
    </lineage>
</organism>
<dbReference type="NCBIfam" id="NF033788">
    <property type="entry name" value="HTH_metalloreg"/>
    <property type="match status" value="1"/>
</dbReference>
<keyword evidence="6" id="KW-1185">Reference proteome</keyword>
<dbReference type="InterPro" id="IPR011991">
    <property type="entry name" value="ArsR-like_HTH"/>
</dbReference>
<dbReference type="InterPro" id="IPR001845">
    <property type="entry name" value="HTH_ArsR_DNA-bd_dom"/>
</dbReference>
<dbReference type="OrthoDB" id="9798835at2"/>
<dbReference type="PROSITE" id="PS50987">
    <property type="entry name" value="HTH_ARSR_2"/>
    <property type="match status" value="1"/>
</dbReference>
<sequence>MSCCTNEPLSQIARALADPIRCQILDLIAGGDGKKSVQCCTTGMCVCDIQEALNLKQSKVSYHVKELKNAGLLHERKRGKWNYYSINRNKLNDFCNELSQRFSLSEEKAGS</sequence>
<dbReference type="PANTHER" id="PTHR33154:SF18">
    <property type="entry name" value="ARSENICAL RESISTANCE OPERON REPRESSOR"/>
    <property type="match status" value="1"/>
</dbReference>
<dbReference type="AlphaFoldDB" id="A0A521DL25"/>
<keyword evidence="1" id="KW-0805">Transcription regulation</keyword>
<evidence type="ECO:0000313" key="5">
    <source>
        <dbReference type="EMBL" id="SMO71801.1"/>
    </source>
</evidence>